<proteinExistence type="predicted"/>
<dbReference type="Proteomes" id="UP000001307">
    <property type="component" value="Unassembled WGS sequence"/>
</dbReference>
<dbReference type="AlphaFoldDB" id="E4XBE8"/>
<gene>
    <name evidence="1" type="ORF">GSOID_T00006448001</name>
    <name evidence="2" type="ORF">GSOID_T00025865001</name>
</gene>
<evidence type="ECO:0000313" key="2">
    <source>
        <dbReference type="EMBL" id="CBY42192.1"/>
    </source>
</evidence>
<dbReference type="InParanoid" id="E4XBE8"/>
<name>E4XBE8_OIKDI</name>
<dbReference type="OrthoDB" id="10276310at2759"/>
<dbReference type="EMBL" id="FN653034">
    <property type="protein sequence ID" value="CBY08923.1"/>
    <property type="molecule type" value="Genomic_DNA"/>
</dbReference>
<keyword evidence="3" id="KW-1185">Reference proteome</keyword>
<dbReference type="EMBL" id="FN656942">
    <property type="protein sequence ID" value="CBY42192.1"/>
    <property type="molecule type" value="Genomic_DNA"/>
</dbReference>
<evidence type="ECO:0000313" key="1">
    <source>
        <dbReference type="EMBL" id="CBY08923.1"/>
    </source>
</evidence>
<accession>E4XBE8</accession>
<reference evidence="1" key="1">
    <citation type="journal article" date="2010" name="Science">
        <title>Plasticity of animal genome architecture unmasked by rapid evolution of a pelagic tunicate.</title>
        <authorList>
            <person name="Denoeud F."/>
            <person name="Henriet S."/>
            <person name="Mungpakdee S."/>
            <person name="Aury J.M."/>
            <person name="Da Silva C."/>
            <person name="Brinkmann H."/>
            <person name="Mikhaleva J."/>
            <person name="Olsen L.C."/>
            <person name="Jubin C."/>
            <person name="Canestro C."/>
            <person name="Bouquet J.M."/>
            <person name="Danks G."/>
            <person name="Poulain J."/>
            <person name="Campsteijn C."/>
            <person name="Adamski M."/>
            <person name="Cross I."/>
            <person name="Yadetie F."/>
            <person name="Muffato M."/>
            <person name="Louis A."/>
            <person name="Butcher S."/>
            <person name="Tsagkogeorga G."/>
            <person name="Konrad A."/>
            <person name="Singh S."/>
            <person name="Jensen M.F."/>
            <person name="Cong E.H."/>
            <person name="Eikeseth-Otteraa H."/>
            <person name="Noel B."/>
            <person name="Anthouard V."/>
            <person name="Porcel B.M."/>
            <person name="Kachouri-Lafond R."/>
            <person name="Nishino A."/>
            <person name="Ugolini M."/>
            <person name="Chourrout P."/>
            <person name="Nishida H."/>
            <person name="Aasland R."/>
            <person name="Huzurbazar S."/>
            <person name="Westhof E."/>
            <person name="Delsuc F."/>
            <person name="Lehrach H."/>
            <person name="Reinhardt R."/>
            <person name="Weissenbach J."/>
            <person name="Roy S.W."/>
            <person name="Artiguenave F."/>
            <person name="Postlethwait J.H."/>
            <person name="Manak J.R."/>
            <person name="Thompson E.M."/>
            <person name="Jaillon O."/>
            <person name="Du Pasquier L."/>
            <person name="Boudinot P."/>
            <person name="Liberles D.A."/>
            <person name="Volff J.N."/>
            <person name="Philippe H."/>
            <person name="Lenhard B."/>
            <person name="Roest Crollius H."/>
            <person name="Wincker P."/>
            <person name="Chourrout D."/>
        </authorList>
    </citation>
    <scope>NUCLEOTIDE SEQUENCE [LARGE SCALE GENOMIC DNA]</scope>
</reference>
<sequence length="250" mass="29671">MNRLKLVEKYARVWNTAPWAERLMWRQQEMHYMWNSNHAYDGGAFYRQMAKFTERCNPERKEETWGHYHPATQERDENGCRLFEMTKKLPNYGVGRLVYNAYERTNNSLNYERLGGKLIQSDGSTAPRIPDTLWLITRAWYDWNTPNTDQVTKQSHLGNFGYAYGIMFHYGETDGLEREFVDHNLSGWRMVPREFEKKYLEADFEVHIPDEFSDVSVPPVIEERLLFEEAVNTGVPENRLSVDKLKLKEK</sequence>
<organism evidence="1">
    <name type="scientific">Oikopleura dioica</name>
    <name type="common">Tunicate</name>
    <dbReference type="NCBI Taxonomy" id="34765"/>
    <lineage>
        <taxon>Eukaryota</taxon>
        <taxon>Metazoa</taxon>
        <taxon>Chordata</taxon>
        <taxon>Tunicata</taxon>
        <taxon>Appendicularia</taxon>
        <taxon>Copelata</taxon>
        <taxon>Oikopleuridae</taxon>
        <taxon>Oikopleura</taxon>
    </lineage>
</organism>
<protein>
    <submittedName>
        <fullName evidence="1">Uncharacterized protein</fullName>
    </submittedName>
</protein>
<dbReference type="Proteomes" id="UP000011014">
    <property type="component" value="Unassembled WGS sequence"/>
</dbReference>
<evidence type="ECO:0000313" key="3">
    <source>
        <dbReference type="Proteomes" id="UP000001307"/>
    </source>
</evidence>